<sequence length="125" mass="14861">MKRFITYLFLGAFLLHSASRMIVYFNYWLNQEFIAQNLCENREKPQMECNGKCHLKKELNKDDERKQKDTKQQVEVSLLLFQDHHTMIAFEQSTFIEEQTHCTFELLQKTTGFQSPVFHPPTNVA</sequence>
<accession>A0A8J6U049</accession>
<protein>
    <submittedName>
        <fullName evidence="1">Uncharacterized protein</fullName>
    </submittedName>
</protein>
<proteinExistence type="predicted"/>
<reference evidence="1" key="1">
    <citation type="submission" date="2020-09" db="EMBL/GenBank/DDBJ databases">
        <title>Taishania pollutisoli gen. nov., sp. nov., Isolated from Tetrabromobisphenol A-Contaminated Soil.</title>
        <authorList>
            <person name="Chen Q."/>
        </authorList>
    </citation>
    <scope>NUCLEOTIDE SEQUENCE</scope>
    <source>
        <strain evidence="1">CZZ-1</strain>
    </source>
</reference>
<dbReference type="Proteomes" id="UP000652681">
    <property type="component" value="Unassembled WGS sequence"/>
</dbReference>
<evidence type="ECO:0000313" key="2">
    <source>
        <dbReference type="Proteomes" id="UP000652681"/>
    </source>
</evidence>
<dbReference type="RefSeq" id="WP_163491124.1">
    <property type="nucleotide sequence ID" value="NZ_JACVEL010000007.1"/>
</dbReference>
<dbReference type="EMBL" id="JACVEL010000007">
    <property type="protein sequence ID" value="MBC9813013.1"/>
    <property type="molecule type" value="Genomic_DNA"/>
</dbReference>
<name>A0A8J6U049_9FLAO</name>
<gene>
    <name evidence="1" type="ORF">H9Y05_11090</name>
</gene>
<keyword evidence="2" id="KW-1185">Reference proteome</keyword>
<evidence type="ECO:0000313" key="1">
    <source>
        <dbReference type="EMBL" id="MBC9813013.1"/>
    </source>
</evidence>
<organism evidence="1 2">
    <name type="scientific">Taishania pollutisoli</name>
    <dbReference type="NCBI Taxonomy" id="2766479"/>
    <lineage>
        <taxon>Bacteria</taxon>
        <taxon>Pseudomonadati</taxon>
        <taxon>Bacteroidota</taxon>
        <taxon>Flavobacteriia</taxon>
        <taxon>Flavobacteriales</taxon>
        <taxon>Crocinitomicaceae</taxon>
        <taxon>Taishania</taxon>
    </lineage>
</organism>
<comment type="caution">
    <text evidence="1">The sequence shown here is derived from an EMBL/GenBank/DDBJ whole genome shotgun (WGS) entry which is preliminary data.</text>
</comment>
<dbReference type="AlphaFoldDB" id="A0A8J6U049"/>